<reference evidence="1 2" key="1">
    <citation type="submission" date="2017-11" db="EMBL/GenBank/DDBJ databases">
        <title>Genomic Encyclopedia of Archaeal and Bacterial Type Strains, Phase II (KMG-II): From Individual Species to Whole Genera.</title>
        <authorList>
            <person name="Goeker M."/>
        </authorList>
    </citation>
    <scope>NUCLEOTIDE SEQUENCE [LARGE SCALE GENOMIC DNA]</scope>
    <source>
        <strain evidence="1 2">DSM 28175</strain>
    </source>
</reference>
<protein>
    <submittedName>
        <fullName evidence="1">Uncharacterized protein</fullName>
    </submittedName>
</protein>
<comment type="caution">
    <text evidence="1">The sequence shown here is derived from an EMBL/GenBank/DDBJ whole genome shotgun (WGS) entry which is preliminary data.</text>
</comment>
<dbReference type="EMBL" id="PGFJ01000002">
    <property type="protein sequence ID" value="PJJ80186.1"/>
    <property type="molecule type" value="Genomic_DNA"/>
</dbReference>
<name>A0A2H9VPD5_9SPHI</name>
<keyword evidence="2" id="KW-1185">Reference proteome</keyword>
<sequence length="330" mass="38259">MLAFGCRSDRKVNTSFYYWKTRFTNNATQANYLSALKTRTLYVRIMDIDIDEESGKPVPVSPIVFNEPVPDTLQAIPVVFIVNRVFYNITQPQLNELAVKITAFVKAKLKQAGKSSFDQIQIDCDWTINTRDNYFYLLNQLNAQPALKNKLISATLRLHQLKNRQRNGVPPVQRVMLMCYNMGNLRKYGNQNSILDVNELKKYAASNLADYPLPLDVGFPLFNWAVVFRNKQYAGLSKKLVLNDLKDGNHFIFIEKNQYRARMDIPQYGILKNDEVRWEDTELGELEKLALHLSPLIKNDTLNLIYFHLDENVIKSYKPQQLQETADLLR</sequence>
<dbReference type="OrthoDB" id="634553at2"/>
<gene>
    <name evidence="1" type="ORF">CLV57_3333</name>
</gene>
<accession>A0A2H9VPD5</accession>
<dbReference type="Proteomes" id="UP000242687">
    <property type="component" value="Unassembled WGS sequence"/>
</dbReference>
<evidence type="ECO:0000313" key="2">
    <source>
        <dbReference type="Proteomes" id="UP000242687"/>
    </source>
</evidence>
<evidence type="ECO:0000313" key="1">
    <source>
        <dbReference type="EMBL" id="PJJ80186.1"/>
    </source>
</evidence>
<organism evidence="1 2">
    <name type="scientific">Mucilaginibacter auburnensis</name>
    <dbReference type="NCBI Taxonomy" id="1457233"/>
    <lineage>
        <taxon>Bacteria</taxon>
        <taxon>Pseudomonadati</taxon>
        <taxon>Bacteroidota</taxon>
        <taxon>Sphingobacteriia</taxon>
        <taxon>Sphingobacteriales</taxon>
        <taxon>Sphingobacteriaceae</taxon>
        <taxon>Mucilaginibacter</taxon>
    </lineage>
</organism>
<proteinExistence type="predicted"/>
<dbReference type="AlphaFoldDB" id="A0A2H9VPD5"/>